<gene>
    <name evidence="3" type="ORF">EV193_106129</name>
</gene>
<evidence type="ECO:0000313" key="3">
    <source>
        <dbReference type="EMBL" id="RZS36895.1"/>
    </source>
</evidence>
<evidence type="ECO:0000256" key="1">
    <source>
        <dbReference type="SAM" id="MobiDB-lite"/>
    </source>
</evidence>
<organism evidence="3 4">
    <name type="scientific">Herbihabitans rhizosphaerae</name>
    <dbReference type="NCBI Taxonomy" id="1872711"/>
    <lineage>
        <taxon>Bacteria</taxon>
        <taxon>Bacillati</taxon>
        <taxon>Actinomycetota</taxon>
        <taxon>Actinomycetes</taxon>
        <taxon>Pseudonocardiales</taxon>
        <taxon>Pseudonocardiaceae</taxon>
        <taxon>Herbihabitans</taxon>
    </lineage>
</organism>
<feature type="region of interest" description="Disordered" evidence="1">
    <location>
        <begin position="99"/>
        <end position="123"/>
    </location>
</feature>
<dbReference type="AlphaFoldDB" id="A0A4Q7KKB0"/>
<feature type="transmembrane region" description="Helical" evidence="2">
    <location>
        <begin position="64"/>
        <end position="80"/>
    </location>
</feature>
<keyword evidence="2" id="KW-0472">Membrane</keyword>
<sequence length="123" mass="12565">MRNGVARRGGRSITVIFRRVSVLFLTAVAGLVVAAVPASAETVADTSHLAADESVPFGLDGPVGVVAVSLGIVGLIFGLVRRGRNAVTRISATRTSPSETLELDAVLPDPGPPTKPLPADNVA</sequence>
<protein>
    <submittedName>
        <fullName evidence="3">Uncharacterized protein</fullName>
    </submittedName>
</protein>
<evidence type="ECO:0000313" key="4">
    <source>
        <dbReference type="Proteomes" id="UP000294257"/>
    </source>
</evidence>
<evidence type="ECO:0000256" key="2">
    <source>
        <dbReference type="SAM" id="Phobius"/>
    </source>
</evidence>
<dbReference type="Proteomes" id="UP000294257">
    <property type="component" value="Unassembled WGS sequence"/>
</dbReference>
<accession>A0A4Q7KKB0</accession>
<keyword evidence="2" id="KW-1133">Transmembrane helix</keyword>
<comment type="caution">
    <text evidence="3">The sequence shown here is derived from an EMBL/GenBank/DDBJ whole genome shotgun (WGS) entry which is preliminary data.</text>
</comment>
<name>A0A4Q7KKB0_9PSEU</name>
<dbReference type="EMBL" id="SGWQ01000006">
    <property type="protein sequence ID" value="RZS36895.1"/>
    <property type="molecule type" value="Genomic_DNA"/>
</dbReference>
<keyword evidence="4" id="KW-1185">Reference proteome</keyword>
<reference evidence="3 4" key="1">
    <citation type="submission" date="2019-02" db="EMBL/GenBank/DDBJ databases">
        <title>Genomic Encyclopedia of Type Strains, Phase IV (KMG-IV): sequencing the most valuable type-strain genomes for metagenomic binning, comparative biology and taxonomic classification.</title>
        <authorList>
            <person name="Goeker M."/>
        </authorList>
    </citation>
    <scope>NUCLEOTIDE SEQUENCE [LARGE SCALE GENOMIC DNA]</scope>
    <source>
        <strain evidence="3 4">DSM 101727</strain>
    </source>
</reference>
<keyword evidence="2" id="KW-0812">Transmembrane</keyword>
<proteinExistence type="predicted"/>